<feature type="region of interest" description="Disordered" evidence="1">
    <location>
        <begin position="74"/>
        <end position="94"/>
    </location>
</feature>
<dbReference type="AlphaFoldDB" id="A0A9X2JMR6"/>
<dbReference type="EMBL" id="JAMYXC010000041">
    <property type="protein sequence ID" value="MCP1167577.1"/>
    <property type="molecule type" value="Genomic_DNA"/>
</dbReference>
<gene>
    <name evidence="2" type="ORF">NHG85_03370</name>
</gene>
<evidence type="ECO:0000313" key="3">
    <source>
        <dbReference type="Proteomes" id="UP001139477"/>
    </source>
</evidence>
<organism evidence="2 3">
    <name type="scientific">Limimaricola litoreus</name>
    <dbReference type="NCBI Taxonomy" id="2955316"/>
    <lineage>
        <taxon>Bacteria</taxon>
        <taxon>Pseudomonadati</taxon>
        <taxon>Pseudomonadota</taxon>
        <taxon>Alphaproteobacteria</taxon>
        <taxon>Rhodobacterales</taxon>
        <taxon>Paracoccaceae</taxon>
        <taxon>Limimaricola</taxon>
    </lineage>
</organism>
<name>A0A9X2JMR6_9RHOB</name>
<sequence>GRPLRGVARLPGARADGVLCFAVASMSAPSNWRAAPRIEAVMLMLPQEGGAHDLPERAVGPGCRLCPRRGCPARREPSLLPRAETGADGQALTG</sequence>
<comment type="caution">
    <text evidence="2">The sequence shown here is derived from an EMBL/GenBank/DDBJ whole genome shotgun (WGS) entry which is preliminary data.</text>
</comment>
<reference evidence="2" key="1">
    <citation type="submission" date="2022-06" db="EMBL/GenBank/DDBJ databases">
        <title>Limimaricola sediminis sp. nov., isolated from an intertidal sediment.</title>
        <authorList>
            <person name="Shao X."/>
        </authorList>
    </citation>
    <scope>NUCLEOTIDE SEQUENCE</scope>
    <source>
        <strain evidence="2">ASW11-118</strain>
    </source>
</reference>
<feature type="non-terminal residue" evidence="2">
    <location>
        <position position="1"/>
    </location>
</feature>
<accession>A0A9X2JMR6</accession>
<dbReference type="Proteomes" id="UP001139477">
    <property type="component" value="Unassembled WGS sequence"/>
</dbReference>
<evidence type="ECO:0000313" key="2">
    <source>
        <dbReference type="EMBL" id="MCP1167577.1"/>
    </source>
</evidence>
<evidence type="ECO:0000256" key="1">
    <source>
        <dbReference type="SAM" id="MobiDB-lite"/>
    </source>
</evidence>
<keyword evidence="3" id="KW-1185">Reference proteome</keyword>
<protein>
    <submittedName>
        <fullName evidence="2">DUF2083 domain-containing protein</fullName>
    </submittedName>
</protein>
<proteinExistence type="predicted"/>